<gene>
    <name evidence="1" type="ORF">EV655_1254</name>
</gene>
<evidence type="ECO:0000313" key="1">
    <source>
        <dbReference type="EMBL" id="TCO68705.1"/>
    </source>
</evidence>
<sequence>MMICKADFEELFPDLFGPKDIEPLAATPSARCLARWEDDGGRTISANIIPLPRRWPIQEDRRGSFFEVRRL</sequence>
<reference evidence="1 2" key="1">
    <citation type="submission" date="2019-03" db="EMBL/GenBank/DDBJ databases">
        <title>Genomic Encyclopedia of Type Strains, Phase IV (KMG-IV): sequencing the most valuable type-strain genomes for metagenomic binning, comparative biology and taxonomic classification.</title>
        <authorList>
            <person name="Goeker M."/>
        </authorList>
    </citation>
    <scope>NUCLEOTIDE SEQUENCE [LARGE SCALE GENOMIC DNA]</scope>
    <source>
        <strain evidence="1 2">DSM 4868</strain>
    </source>
</reference>
<accession>A0A4R2KQ18</accession>
<comment type="caution">
    <text evidence="1">The sequence shown here is derived from an EMBL/GenBank/DDBJ whole genome shotgun (WGS) entry which is preliminary data.</text>
</comment>
<dbReference type="OrthoDB" id="7862974at2"/>
<name>A0A4R2KQ18_9RHOB</name>
<organism evidence="1 2">
    <name type="scientific">Rhodovulum euryhalinum</name>
    <dbReference type="NCBI Taxonomy" id="35805"/>
    <lineage>
        <taxon>Bacteria</taxon>
        <taxon>Pseudomonadati</taxon>
        <taxon>Pseudomonadota</taxon>
        <taxon>Alphaproteobacteria</taxon>
        <taxon>Rhodobacterales</taxon>
        <taxon>Paracoccaceae</taxon>
        <taxon>Rhodovulum</taxon>
    </lineage>
</organism>
<dbReference type="AlphaFoldDB" id="A0A4R2KQ18"/>
<dbReference type="EMBL" id="SLWW01000025">
    <property type="protein sequence ID" value="TCO68705.1"/>
    <property type="molecule type" value="Genomic_DNA"/>
</dbReference>
<dbReference type="RefSeq" id="WP_132546727.1">
    <property type="nucleotide sequence ID" value="NZ_SLWW01000025.1"/>
</dbReference>
<proteinExistence type="predicted"/>
<dbReference type="Proteomes" id="UP000295142">
    <property type="component" value="Unassembled WGS sequence"/>
</dbReference>
<protein>
    <submittedName>
        <fullName evidence="1">Uncharacterized protein</fullName>
    </submittedName>
</protein>
<evidence type="ECO:0000313" key="2">
    <source>
        <dbReference type="Proteomes" id="UP000295142"/>
    </source>
</evidence>
<keyword evidence="2" id="KW-1185">Reference proteome</keyword>